<dbReference type="STRING" id="644358.A0A0C4E1U2"/>
<protein>
    <submittedName>
        <fullName evidence="2">Cysteine desulfurase</fullName>
    </submittedName>
</protein>
<dbReference type="SUPFAM" id="SSF53383">
    <property type="entry name" value="PLP-dependent transferases"/>
    <property type="match status" value="2"/>
</dbReference>
<keyword evidence="4" id="KW-1185">Reference proteome</keyword>
<reference evidence="3" key="5">
    <citation type="submission" date="2015-06" db="UniProtKB">
        <authorList>
            <consortium name="EnsemblFungi"/>
        </authorList>
    </citation>
    <scope>IDENTIFICATION</scope>
    <source>
        <strain evidence="3">ATCC 64411</strain>
    </source>
</reference>
<dbReference type="EMBL" id="GL876970">
    <property type="protein sequence ID" value="KLU87363.1"/>
    <property type="molecule type" value="Genomic_DNA"/>
</dbReference>
<dbReference type="OrthoDB" id="420046at2759"/>
<sequence length="295" mass="31794">MAAGAQLDIAKVRGSFPALARDQVFFDNAGGSQTLGTVIDSIRDYLTNTNVQLGASYATGVKSTTKYSEGYEAAAKYINASTEEIVLGSSTTQLFRNVSYALKFSEGDEIVVSALDHEVNIAPWTRLRSLGHFFNRHDTLEDKLGLAGASYELVAAIPAVVSYLDGLDAAAVEAQETRLSETLLRYLNGRGGSSSGSSGGDVTIYGEKTADSAVRVPTIAFTVKGWSSRDLVEALEKVTNFGFRWGNFYSVRLIQEQLGLPSSDGVVRVSMVHYNTVEEVEAFVKALDKTLSSRT</sequence>
<reference evidence="4" key="1">
    <citation type="submission" date="2010-05" db="EMBL/GenBank/DDBJ databases">
        <title>The genome sequence of Magnaporthe poae strain ATCC 64411.</title>
        <authorList>
            <person name="Ma L.-J."/>
            <person name="Dead R."/>
            <person name="Young S."/>
            <person name="Zeng Q."/>
            <person name="Koehrsen M."/>
            <person name="Alvarado L."/>
            <person name="Berlin A."/>
            <person name="Chapman S.B."/>
            <person name="Chen Z."/>
            <person name="Freedman E."/>
            <person name="Gellesch M."/>
            <person name="Goldberg J."/>
            <person name="Griggs A."/>
            <person name="Gujja S."/>
            <person name="Heilman E.R."/>
            <person name="Heiman D."/>
            <person name="Hepburn T."/>
            <person name="Howarth C."/>
            <person name="Jen D."/>
            <person name="Larson L."/>
            <person name="Mehta T."/>
            <person name="Neiman D."/>
            <person name="Pearson M."/>
            <person name="Roberts A."/>
            <person name="Saif S."/>
            <person name="Shea T."/>
            <person name="Shenoy N."/>
            <person name="Sisk P."/>
            <person name="Stolte C."/>
            <person name="Sykes S."/>
            <person name="Walk T."/>
            <person name="White J."/>
            <person name="Yandava C."/>
            <person name="Haas B."/>
            <person name="Nusbaum C."/>
            <person name="Birren B."/>
        </authorList>
    </citation>
    <scope>NUCLEOTIDE SEQUENCE [LARGE SCALE GENOMIC DNA]</scope>
    <source>
        <strain evidence="4">ATCC 64411 / 73-15</strain>
    </source>
</reference>
<reference evidence="3" key="4">
    <citation type="journal article" date="2015" name="G3 (Bethesda)">
        <title>Genome sequences of three phytopathogenic species of the Magnaporthaceae family of fungi.</title>
        <authorList>
            <person name="Okagaki L.H."/>
            <person name="Nunes C.C."/>
            <person name="Sailsbery J."/>
            <person name="Clay B."/>
            <person name="Brown D."/>
            <person name="John T."/>
            <person name="Oh Y."/>
            <person name="Young N."/>
            <person name="Fitzgerald M."/>
            <person name="Haas B.J."/>
            <person name="Zeng Q."/>
            <person name="Young S."/>
            <person name="Adiconis X."/>
            <person name="Fan L."/>
            <person name="Levin J.Z."/>
            <person name="Mitchell T.K."/>
            <person name="Okubara P.A."/>
            <person name="Farman M.L."/>
            <person name="Kohn L.M."/>
            <person name="Birren B."/>
            <person name="Ma L.-J."/>
            <person name="Dean R.A."/>
        </authorList>
    </citation>
    <scope>NUCLEOTIDE SEQUENCE</scope>
    <source>
        <strain evidence="3">ATCC 64411 / 73-15</strain>
    </source>
</reference>
<dbReference type="EMBL" id="ADBL01001541">
    <property type="status" value="NOT_ANNOTATED_CDS"/>
    <property type="molecule type" value="Genomic_DNA"/>
</dbReference>
<dbReference type="Pfam" id="PF00266">
    <property type="entry name" value="Aminotran_5"/>
    <property type="match status" value="2"/>
</dbReference>
<dbReference type="AlphaFoldDB" id="A0A0C4E1U2"/>
<dbReference type="InterPro" id="IPR015421">
    <property type="entry name" value="PyrdxlP-dep_Trfase_major"/>
</dbReference>
<dbReference type="Gene3D" id="3.40.640.10">
    <property type="entry name" value="Type I PLP-dependent aspartate aminotransferase-like (Major domain)"/>
    <property type="match status" value="1"/>
</dbReference>
<dbReference type="Gene3D" id="3.90.1150.10">
    <property type="entry name" value="Aspartate Aminotransferase, domain 1"/>
    <property type="match status" value="1"/>
</dbReference>
<evidence type="ECO:0000313" key="3">
    <source>
        <dbReference type="EnsemblFungi" id="MAPG_06363T0"/>
    </source>
</evidence>
<evidence type="ECO:0000313" key="4">
    <source>
        <dbReference type="Proteomes" id="UP000011715"/>
    </source>
</evidence>
<organism evidence="3 4">
    <name type="scientific">Magnaporthiopsis poae (strain ATCC 64411 / 73-15)</name>
    <name type="common">Kentucky bluegrass fungus</name>
    <name type="synonym">Magnaporthe poae</name>
    <dbReference type="NCBI Taxonomy" id="644358"/>
    <lineage>
        <taxon>Eukaryota</taxon>
        <taxon>Fungi</taxon>
        <taxon>Dikarya</taxon>
        <taxon>Ascomycota</taxon>
        <taxon>Pezizomycotina</taxon>
        <taxon>Sordariomycetes</taxon>
        <taxon>Sordariomycetidae</taxon>
        <taxon>Magnaporthales</taxon>
        <taxon>Magnaporthaceae</taxon>
        <taxon>Magnaporthiopsis</taxon>
    </lineage>
</organism>
<dbReference type="eggNOG" id="KOG1549">
    <property type="taxonomic scope" value="Eukaryota"/>
</dbReference>
<feature type="domain" description="Aminotransferase class V" evidence="1">
    <location>
        <begin position="24"/>
        <end position="128"/>
    </location>
</feature>
<reference evidence="2" key="2">
    <citation type="submission" date="2010-05" db="EMBL/GenBank/DDBJ databases">
        <title>The Genome Sequence of Magnaporthe poae strain ATCC 64411.</title>
        <authorList>
            <consortium name="The Broad Institute Genome Sequencing Platform"/>
            <consortium name="Broad Institute Genome Sequencing Center for Infectious Disease"/>
            <person name="Ma L.-J."/>
            <person name="Dead R."/>
            <person name="Young S."/>
            <person name="Zeng Q."/>
            <person name="Koehrsen M."/>
            <person name="Alvarado L."/>
            <person name="Berlin A."/>
            <person name="Chapman S.B."/>
            <person name="Chen Z."/>
            <person name="Freedman E."/>
            <person name="Gellesch M."/>
            <person name="Goldberg J."/>
            <person name="Griggs A."/>
            <person name="Gujja S."/>
            <person name="Heilman E.R."/>
            <person name="Heiman D."/>
            <person name="Hepburn T."/>
            <person name="Howarth C."/>
            <person name="Jen D."/>
            <person name="Larson L."/>
            <person name="Mehta T."/>
            <person name="Neiman D."/>
            <person name="Pearson M."/>
            <person name="Roberts A."/>
            <person name="Saif S."/>
            <person name="Shea T."/>
            <person name="Shenoy N."/>
            <person name="Sisk P."/>
            <person name="Stolte C."/>
            <person name="Sykes S."/>
            <person name="Walk T."/>
            <person name="White J."/>
            <person name="Yandava C."/>
            <person name="Haas B."/>
            <person name="Nusbaum C."/>
            <person name="Birren B."/>
        </authorList>
    </citation>
    <scope>NUCLEOTIDE SEQUENCE</scope>
    <source>
        <strain evidence="2">ATCC 64411</strain>
    </source>
</reference>
<dbReference type="InterPro" id="IPR000192">
    <property type="entry name" value="Aminotrans_V_dom"/>
</dbReference>
<feature type="domain" description="Aminotransferase class V" evidence="1">
    <location>
        <begin position="156"/>
        <end position="283"/>
    </location>
</feature>
<dbReference type="PANTHER" id="PTHR43586:SF21">
    <property type="entry name" value="PYRIDOXAL PHOSPHATE (PLP)-DEPENDENT ASPARTATE AMINOTRANSFERASE SUPERFAMILY"/>
    <property type="match status" value="1"/>
</dbReference>
<dbReference type="VEuPathDB" id="FungiDB:MAPG_06363"/>
<dbReference type="PANTHER" id="PTHR43586">
    <property type="entry name" value="CYSTEINE DESULFURASE"/>
    <property type="match status" value="1"/>
</dbReference>
<evidence type="ECO:0000259" key="1">
    <source>
        <dbReference type="Pfam" id="PF00266"/>
    </source>
</evidence>
<dbReference type="Proteomes" id="UP000011715">
    <property type="component" value="Unassembled WGS sequence"/>
</dbReference>
<name>A0A0C4E1U2_MAGP6</name>
<gene>
    <name evidence="2" type="ORF">MAPG_06363</name>
</gene>
<dbReference type="EMBL" id="ADBL01001542">
    <property type="status" value="NOT_ANNOTATED_CDS"/>
    <property type="molecule type" value="Genomic_DNA"/>
</dbReference>
<dbReference type="EnsemblFungi" id="MAPG_06363T0">
    <property type="protein sequence ID" value="MAPG_06363T0"/>
    <property type="gene ID" value="MAPG_06363"/>
</dbReference>
<evidence type="ECO:0000313" key="2">
    <source>
        <dbReference type="EMBL" id="KLU87363.1"/>
    </source>
</evidence>
<dbReference type="OMA" id="ANMLGWA"/>
<proteinExistence type="predicted"/>
<accession>A0A0C4E1U2</accession>
<dbReference type="InterPro" id="IPR015424">
    <property type="entry name" value="PyrdxlP-dep_Trfase"/>
</dbReference>
<reference evidence="2" key="3">
    <citation type="submission" date="2011-03" db="EMBL/GenBank/DDBJ databases">
        <title>Annotation of Magnaporthe poae ATCC 64411.</title>
        <authorList>
            <person name="Ma L.-J."/>
            <person name="Dead R."/>
            <person name="Young S.K."/>
            <person name="Zeng Q."/>
            <person name="Gargeya S."/>
            <person name="Fitzgerald M."/>
            <person name="Haas B."/>
            <person name="Abouelleil A."/>
            <person name="Alvarado L."/>
            <person name="Arachchi H.M."/>
            <person name="Berlin A."/>
            <person name="Brown A."/>
            <person name="Chapman S.B."/>
            <person name="Chen Z."/>
            <person name="Dunbar C."/>
            <person name="Freedman E."/>
            <person name="Gearin G."/>
            <person name="Gellesch M."/>
            <person name="Goldberg J."/>
            <person name="Griggs A."/>
            <person name="Gujja S."/>
            <person name="Heiman D."/>
            <person name="Howarth C."/>
            <person name="Larson L."/>
            <person name="Lui A."/>
            <person name="MacDonald P.J.P."/>
            <person name="Mehta T."/>
            <person name="Montmayeur A."/>
            <person name="Murphy C."/>
            <person name="Neiman D."/>
            <person name="Pearson M."/>
            <person name="Priest M."/>
            <person name="Roberts A."/>
            <person name="Saif S."/>
            <person name="Shea T."/>
            <person name="Shenoy N."/>
            <person name="Sisk P."/>
            <person name="Stolte C."/>
            <person name="Sykes S."/>
            <person name="Yandava C."/>
            <person name="Wortman J."/>
            <person name="Nusbaum C."/>
            <person name="Birren B."/>
        </authorList>
    </citation>
    <scope>NUCLEOTIDE SEQUENCE</scope>
    <source>
        <strain evidence="2">ATCC 64411</strain>
    </source>
</reference>
<dbReference type="InterPro" id="IPR015422">
    <property type="entry name" value="PyrdxlP-dep_Trfase_small"/>
</dbReference>